<dbReference type="Proteomes" id="UP001152562">
    <property type="component" value="Unassembled WGS sequence"/>
</dbReference>
<gene>
    <name evidence="3" type="ORF">PIBRA_LOCUS7697</name>
</gene>
<feature type="region of interest" description="Disordered" evidence="1">
    <location>
        <begin position="504"/>
        <end position="592"/>
    </location>
</feature>
<comment type="caution">
    <text evidence="3">The sequence shown here is derived from an EMBL/GenBank/DDBJ whole genome shotgun (WGS) entry which is preliminary data.</text>
</comment>
<keyword evidence="4" id="KW-1185">Reference proteome</keyword>
<feature type="compositionally biased region" description="Polar residues" evidence="1">
    <location>
        <begin position="690"/>
        <end position="701"/>
    </location>
</feature>
<feature type="region of interest" description="Disordered" evidence="1">
    <location>
        <begin position="153"/>
        <end position="188"/>
    </location>
</feature>
<organism evidence="3 4">
    <name type="scientific">Pieris brassicae</name>
    <name type="common">White butterfly</name>
    <name type="synonym">Large white butterfly</name>
    <dbReference type="NCBI Taxonomy" id="7116"/>
    <lineage>
        <taxon>Eukaryota</taxon>
        <taxon>Metazoa</taxon>
        <taxon>Ecdysozoa</taxon>
        <taxon>Arthropoda</taxon>
        <taxon>Hexapoda</taxon>
        <taxon>Insecta</taxon>
        <taxon>Pterygota</taxon>
        <taxon>Neoptera</taxon>
        <taxon>Endopterygota</taxon>
        <taxon>Lepidoptera</taxon>
        <taxon>Glossata</taxon>
        <taxon>Ditrysia</taxon>
        <taxon>Papilionoidea</taxon>
        <taxon>Pieridae</taxon>
        <taxon>Pierinae</taxon>
        <taxon>Pieris</taxon>
    </lineage>
</organism>
<feature type="compositionally biased region" description="Polar residues" evidence="1">
    <location>
        <begin position="173"/>
        <end position="188"/>
    </location>
</feature>
<feature type="compositionally biased region" description="Polar residues" evidence="1">
    <location>
        <begin position="438"/>
        <end position="480"/>
    </location>
</feature>
<protein>
    <submittedName>
        <fullName evidence="3">Uncharacterized protein</fullName>
    </submittedName>
</protein>
<feature type="chain" id="PRO_5040357351" evidence="2">
    <location>
        <begin position="19"/>
        <end position="963"/>
    </location>
</feature>
<proteinExistence type="predicted"/>
<accession>A0A9P0XDR9</accession>
<feature type="compositionally biased region" description="Polar residues" evidence="1">
    <location>
        <begin position="382"/>
        <end position="395"/>
    </location>
</feature>
<dbReference type="AlphaFoldDB" id="A0A9P0XDR9"/>
<feature type="compositionally biased region" description="Polar residues" evidence="1">
    <location>
        <begin position="533"/>
        <end position="561"/>
    </location>
</feature>
<feature type="compositionally biased region" description="Polar residues" evidence="1">
    <location>
        <begin position="856"/>
        <end position="865"/>
    </location>
</feature>
<keyword evidence="2" id="KW-0732">Signal</keyword>
<evidence type="ECO:0000313" key="3">
    <source>
        <dbReference type="EMBL" id="CAH4031132.1"/>
    </source>
</evidence>
<feature type="signal peptide" evidence="2">
    <location>
        <begin position="1"/>
        <end position="18"/>
    </location>
</feature>
<evidence type="ECO:0000313" key="4">
    <source>
        <dbReference type="Proteomes" id="UP001152562"/>
    </source>
</evidence>
<feature type="region of interest" description="Disordered" evidence="1">
    <location>
        <begin position="830"/>
        <end position="886"/>
    </location>
</feature>
<feature type="compositionally biased region" description="Low complexity" evidence="1">
    <location>
        <begin position="873"/>
        <end position="886"/>
    </location>
</feature>
<evidence type="ECO:0000256" key="2">
    <source>
        <dbReference type="SAM" id="SignalP"/>
    </source>
</evidence>
<feature type="region of interest" description="Disordered" evidence="1">
    <location>
        <begin position="682"/>
        <end position="732"/>
    </location>
</feature>
<feature type="region of interest" description="Disordered" evidence="1">
    <location>
        <begin position="358"/>
        <end position="483"/>
    </location>
</feature>
<evidence type="ECO:0000256" key="1">
    <source>
        <dbReference type="SAM" id="MobiDB-lite"/>
    </source>
</evidence>
<name>A0A9P0XDR9_PIEBR</name>
<feature type="compositionally biased region" description="Polar residues" evidence="1">
    <location>
        <begin position="716"/>
        <end position="731"/>
    </location>
</feature>
<dbReference type="EMBL" id="CALOZG010000013">
    <property type="protein sequence ID" value="CAH4031132.1"/>
    <property type="molecule type" value="Genomic_DNA"/>
</dbReference>
<feature type="compositionally biased region" description="Low complexity" evidence="1">
    <location>
        <begin position="153"/>
        <end position="165"/>
    </location>
</feature>
<feature type="compositionally biased region" description="Polar residues" evidence="1">
    <location>
        <begin position="572"/>
        <end position="583"/>
    </location>
</feature>
<sequence>MELSVSVCLVLTLSLVTATPYGYSAKSEAVARAEATASAGSLDSLPHAPLTVPASGFSGSFSKSSSSSFASSSASSSSSSFSYSGAGAGLVTDFGKTFGCKGDCQNGVKNDSASAGAVANVPFTVDQPCHGPNCFGNSVKKCTGSQCGGTNTNGNNESSGNLSSESNEDNSNDFSINQPQLTNSDQTKINKNGYHKLDINTGLKQSSPIVPFDKQVNNYNDKGDCQGPACGGFLPLNQHDINNKNLNQQTLETYQEQACATHDCKLSTSTNQRKPSSYNVPILGPQTNVEKEIPICTSGKCQFANHVQNHNNDEKTLQSLNANKPSTTLQLPTDSSGKAALCNSNDCNIPSNQGESAHIGPGHEINKPILNADIPKPYDSAKTPQYTQDQQSSGLNKLVNPATIPGSSYMPSVPTGSGNIPNFELNSSYYPNRRAGSTDKTGTEGSDNIPSHQTTGPQLSNIDNLHHPNINSATSPTESGINKPVYQPVLSNLNPITKPAGTFFDASISTPPRSEVNPSHEIPSSGHSFYPSHASSSGAFPSNPSYSNKITSNSEINSPSGSDDDLICASGNCASAPQSSHPISNRPLDIDSNKPSYFPPIPSTNQMGCTTPNCQHHSGYENSPKIKPTSPESSIIEKNIPSKTDSEVLLSNKGNKIYSGGFGGPVGILSVNNNDKPTSSILINPDANHNAPQNTFSPPQTSIAPSSIPSLPAHSNQPSTSGQEPLNTNNFYKPGPLVPIVANIQSDENKRPYTGGFGGPAGLLKPNEFMITPTIPKVGNCNPSQGICNPSQGTQNGLSGALGTSHAGANAAAEANANAASFSGSFGGPPGLFKPFDEGKPDQTGNAFGKHRNDFGNLSPSHIQPHSNGVGGNHANAAASASAGSGSYSHSGGCNTGCSSNGAGQDQSATLGQTSNRVQHSLNHASSTALAKSVAGHYAHGSSIATASAHASAGASVKGGTWK</sequence>
<feature type="compositionally biased region" description="Low complexity" evidence="1">
    <location>
        <begin position="702"/>
        <end position="715"/>
    </location>
</feature>
<feature type="compositionally biased region" description="Polar residues" evidence="1">
    <location>
        <begin position="405"/>
        <end position="430"/>
    </location>
</feature>
<reference evidence="3" key="1">
    <citation type="submission" date="2022-05" db="EMBL/GenBank/DDBJ databases">
        <authorList>
            <person name="Okamura Y."/>
        </authorList>
    </citation>
    <scope>NUCLEOTIDE SEQUENCE</scope>
</reference>